<feature type="active site" evidence="5">
    <location>
        <position position="14"/>
    </location>
</feature>
<organism evidence="7 8">
    <name type="scientific">Corynebacterium kutscheri</name>
    <dbReference type="NCBI Taxonomy" id="35755"/>
    <lineage>
        <taxon>Bacteria</taxon>
        <taxon>Bacillati</taxon>
        <taxon>Actinomycetota</taxon>
        <taxon>Actinomycetes</taxon>
        <taxon>Mycobacteriales</taxon>
        <taxon>Corynebacteriaceae</taxon>
        <taxon>Corynebacterium</taxon>
    </lineage>
</organism>
<feature type="domain" description="Phosphotyrosine protein phosphatase I" evidence="6">
    <location>
        <begin position="2"/>
        <end position="163"/>
    </location>
</feature>
<evidence type="ECO:0000313" key="7">
    <source>
        <dbReference type="EMBL" id="AKE40969.1"/>
    </source>
</evidence>
<dbReference type="HOGENOM" id="CLU_071415_2_1_11"/>
<dbReference type="SMART" id="SM00226">
    <property type="entry name" value="LMWPc"/>
    <property type="match status" value="1"/>
</dbReference>
<comment type="similarity">
    <text evidence="1">Belongs to the low molecular weight phosphotyrosine protein phosphatase family.</text>
</comment>
<dbReference type="EMBL" id="CP011312">
    <property type="protein sequence ID" value="AKE40969.1"/>
    <property type="molecule type" value="Genomic_DNA"/>
</dbReference>
<dbReference type="GO" id="GO:0004725">
    <property type="term" value="F:protein tyrosine phosphatase activity"/>
    <property type="evidence" value="ECO:0007669"/>
    <property type="project" value="UniProtKB-EC"/>
</dbReference>
<evidence type="ECO:0000256" key="4">
    <source>
        <dbReference type="ARBA" id="ARBA00022912"/>
    </source>
</evidence>
<dbReference type="PANTHER" id="PTHR11717:SF7">
    <property type="entry name" value="LOW MOLECULAR WEIGHT PHOSPHOTYROSINE PROTEIN PHOSPHATASE"/>
    <property type="match status" value="1"/>
</dbReference>
<dbReference type="RefSeq" id="WP_046439078.1">
    <property type="nucleotide sequence ID" value="NZ_CP011312.1"/>
</dbReference>
<dbReference type="InterPro" id="IPR023485">
    <property type="entry name" value="Ptyr_pPase"/>
</dbReference>
<feature type="active site" description="Proton donor" evidence="5">
    <location>
        <position position="137"/>
    </location>
</feature>
<dbReference type="InterPro" id="IPR050438">
    <property type="entry name" value="LMW_PTPase"/>
</dbReference>
<evidence type="ECO:0000259" key="6">
    <source>
        <dbReference type="SMART" id="SM00226"/>
    </source>
</evidence>
<dbReference type="Proteomes" id="UP000033457">
    <property type="component" value="Chromosome"/>
</dbReference>
<gene>
    <name evidence="7" type="ORF">UL82_03815</name>
</gene>
<evidence type="ECO:0000256" key="5">
    <source>
        <dbReference type="PIRSR" id="PIRSR617867-1"/>
    </source>
</evidence>
<dbReference type="CDD" id="cd16343">
    <property type="entry name" value="LMWPTP"/>
    <property type="match status" value="1"/>
</dbReference>
<accession>A0A0F6TCR5</accession>
<dbReference type="STRING" id="35755.UL82_03815"/>
<dbReference type="AlphaFoldDB" id="A0A0F6TCR5"/>
<evidence type="ECO:0000256" key="3">
    <source>
        <dbReference type="ARBA" id="ARBA00022801"/>
    </source>
</evidence>
<dbReference type="SUPFAM" id="SSF52788">
    <property type="entry name" value="Phosphotyrosine protein phosphatases I"/>
    <property type="match status" value="1"/>
</dbReference>
<dbReference type="KEGG" id="cku:UL82_03815"/>
<dbReference type="InterPro" id="IPR017867">
    <property type="entry name" value="Tyr_phospatase_low_mol_wt"/>
</dbReference>
<keyword evidence="3 7" id="KW-0378">Hydrolase</keyword>
<reference evidence="7 8" key="1">
    <citation type="journal article" date="2015" name="Genome Announc.">
        <title>Complete Genome Sequence of Corynebacterium kutscheri DSM 20755, a Corynebacterial Type Strain with Remarkably Low G+C Content of Chromosomal DNA.</title>
        <authorList>
            <person name="Ruckert C."/>
            <person name="Albersmeier A."/>
            <person name="Winkler A."/>
            <person name="Tauch A."/>
        </authorList>
    </citation>
    <scope>NUCLEOTIDE SEQUENCE [LARGE SCALE GENOMIC DNA]</scope>
    <source>
        <strain evidence="7 8">DSM 20755</strain>
    </source>
</reference>
<dbReference type="Gene3D" id="3.40.50.2300">
    <property type="match status" value="1"/>
</dbReference>
<dbReference type="PANTHER" id="PTHR11717">
    <property type="entry name" value="LOW MOLECULAR WEIGHT PROTEIN TYROSINE PHOSPHATASE"/>
    <property type="match status" value="1"/>
</dbReference>
<keyword evidence="8" id="KW-1185">Reference proteome</keyword>
<evidence type="ECO:0000256" key="2">
    <source>
        <dbReference type="ARBA" id="ARBA00013064"/>
    </source>
</evidence>
<sequence>MLHITFVCTGNICRSPMGEVILREHIHRAGLEHMVRVSSCGTGGWHISDPADHRSVTALRQAGYDGSAHRAAQLSSDHLSADLIVALDRGHREELYAAGAHPDSVRLLLSFVPNIPTLDTIPADQLSEDILAGDVPDPYYGDESDFALARDLIESAMPGMMSWVHTHQGDQ</sequence>
<keyword evidence="4" id="KW-0904">Protein phosphatase</keyword>
<dbReference type="Pfam" id="PF01451">
    <property type="entry name" value="LMWPc"/>
    <property type="match status" value="1"/>
</dbReference>
<dbReference type="InterPro" id="IPR036196">
    <property type="entry name" value="Ptyr_pPase_sf"/>
</dbReference>
<dbReference type="EC" id="3.1.3.48" evidence="2"/>
<dbReference type="PRINTS" id="PR00719">
    <property type="entry name" value="LMWPTPASE"/>
</dbReference>
<protein>
    <recommendedName>
        <fullName evidence="2">protein-tyrosine-phosphatase</fullName>
        <ecNumber evidence="2">3.1.3.48</ecNumber>
    </recommendedName>
</protein>
<name>A0A0F6TCR5_9CORY</name>
<proteinExistence type="inferred from homology"/>
<feature type="active site" description="Nucleophile" evidence="5">
    <location>
        <position position="8"/>
    </location>
</feature>
<evidence type="ECO:0000256" key="1">
    <source>
        <dbReference type="ARBA" id="ARBA00011063"/>
    </source>
</evidence>
<evidence type="ECO:0000313" key="8">
    <source>
        <dbReference type="Proteomes" id="UP000033457"/>
    </source>
</evidence>